<keyword evidence="2 3" id="KW-0732">Signal</keyword>
<feature type="chain" id="PRO_5029880387" evidence="3">
    <location>
        <begin position="27"/>
        <end position="160"/>
    </location>
</feature>
<feature type="signal peptide" evidence="3">
    <location>
        <begin position="1"/>
        <end position="26"/>
    </location>
</feature>
<evidence type="ECO:0000313" key="5">
    <source>
        <dbReference type="Proteomes" id="UP000594263"/>
    </source>
</evidence>
<proteinExistence type="inferred from homology"/>
<protein>
    <submittedName>
        <fullName evidence="4">Uncharacterized protein</fullName>
    </submittedName>
</protein>
<evidence type="ECO:0000256" key="2">
    <source>
        <dbReference type="ARBA" id="ARBA00022729"/>
    </source>
</evidence>
<reference evidence="4" key="1">
    <citation type="submission" date="2021-01" db="UniProtKB">
        <authorList>
            <consortium name="EnsemblPlants"/>
        </authorList>
    </citation>
    <scope>IDENTIFICATION</scope>
</reference>
<dbReference type="AlphaFoldDB" id="A0A7N0VEP2"/>
<dbReference type="PANTHER" id="PTHR33227:SF21">
    <property type="entry name" value="F12F1.21 PROTEIN"/>
    <property type="match status" value="1"/>
</dbReference>
<dbReference type="Pfam" id="PF04885">
    <property type="entry name" value="Stig1"/>
    <property type="match status" value="1"/>
</dbReference>
<evidence type="ECO:0000313" key="4">
    <source>
        <dbReference type="EnsemblPlants" id="Kaladp0711s0001.1.v1.1.CDS.1"/>
    </source>
</evidence>
<dbReference type="Proteomes" id="UP000594263">
    <property type="component" value="Unplaced"/>
</dbReference>
<evidence type="ECO:0000256" key="1">
    <source>
        <dbReference type="ARBA" id="ARBA00006010"/>
    </source>
</evidence>
<accession>A0A7N0VEP2</accession>
<organism evidence="4 5">
    <name type="scientific">Kalanchoe fedtschenkoi</name>
    <name type="common">Lavender scallops</name>
    <name type="synonym">South American air plant</name>
    <dbReference type="NCBI Taxonomy" id="63787"/>
    <lineage>
        <taxon>Eukaryota</taxon>
        <taxon>Viridiplantae</taxon>
        <taxon>Streptophyta</taxon>
        <taxon>Embryophyta</taxon>
        <taxon>Tracheophyta</taxon>
        <taxon>Spermatophyta</taxon>
        <taxon>Magnoliopsida</taxon>
        <taxon>eudicotyledons</taxon>
        <taxon>Gunneridae</taxon>
        <taxon>Pentapetalae</taxon>
        <taxon>Saxifragales</taxon>
        <taxon>Crassulaceae</taxon>
        <taxon>Kalanchoe</taxon>
    </lineage>
</organism>
<sequence length="160" mass="17589">MGFTIYRLATILTLALTLALAKAAYSQDMDEDDEFEDVGAVLHNNLLRSRSGIKRFLAATTSAETKSGVVCYAKSKKVENVCDGILTKNGTTLLLCCRNRCRSILDDANNCGKCNRRCAFGRRCCTGRCINVMRNKNNCGVCGHRCKKGRPCYHGICGYA</sequence>
<dbReference type="PANTHER" id="PTHR33227">
    <property type="entry name" value="STIGMA-SPECIFIC STIG1-LIKE PROTEIN 3"/>
    <property type="match status" value="1"/>
</dbReference>
<dbReference type="EnsemblPlants" id="Kaladp0711s0001.1.v1.1">
    <property type="protein sequence ID" value="Kaladp0711s0001.1.v1.1.CDS.1"/>
    <property type="gene ID" value="Kaladp0711s0001.v1.1"/>
</dbReference>
<evidence type="ECO:0000256" key="3">
    <source>
        <dbReference type="SAM" id="SignalP"/>
    </source>
</evidence>
<dbReference type="InterPro" id="IPR006969">
    <property type="entry name" value="Stig-like"/>
</dbReference>
<name>A0A7N0VEP2_KALFE</name>
<dbReference type="Gramene" id="Kaladp0711s0001.1.v1.1">
    <property type="protein sequence ID" value="Kaladp0711s0001.1.v1.1.CDS.1"/>
    <property type="gene ID" value="Kaladp0711s0001.v1.1"/>
</dbReference>
<comment type="similarity">
    <text evidence="1">Belongs to the STIG1 family.</text>
</comment>
<keyword evidence="5" id="KW-1185">Reference proteome</keyword>